<organism evidence="2 3">
    <name type="scientific">Sugiyamaella lignohabitans</name>
    <dbReference type="NCBI Taxonomy" id="796027"/>
    <lineage>
        <taxon>Eukaryota</taxon>
        <taxon>Fungi</taxon>
        <taxon>Dikarya</taxon>
        <taxon>Ascomycota</taxon>
        <taxon>Saccharomycotina</taxon>
        <taxon>Dipodascomycetes</taxon>
        <taxon>Dipodascales</taxon>
        <taxon>Trichomonascaceae</taxon>
        <taxon>Sugiyamaella</taxon>
    </lineage>
</organism>
<accession>A0A167DCN8</accession>
<name>A0A167DCN8_9ASCO</name>
<gene>
    <name evidence="2" type="primary">TIM13</name>
    <name evidence="2" type="ORF">AWJ20_1035</name>
</gene>
<evidence type="ECO:0000313" key="2">
    <source>
        <dbReference type="EMBL" id="ANB12765.1"/>
    </source>
</evidence>
<dbReference type="AlphaFoldDB" id="A0A167DCN8"/>
<dbReference type="OrthoDB" id="3979450at2759"/>
<dbReference type="RefSeq" id="XP_018735242.1">
    <property type="nucleotide sequence ID" value="XM_018877884.1"/>
</dbReference>
<sequence length="70" mass="7183">MSGFTSIFGSSGAAKDSAPGALSTSTSSAGNAEIKKKLQQQISQELAVANATELVNVSRVVRGEQAQEKN</sequence>
<dbReference type="KEGG" id="slb:AWJ20_1035"/>
<evidence type="ECO:0000256" key="1">
    <source>
        <dbReference type="SAM" id="MobiDB-lite"/>
    </source>
</evidence>
<feature type="region of interest" description="Disordered" evidence="1">
    <location>
        <begin position="1"/>
        <end position="32"/>
    </location>
</feature>
<keyword evidence="3" id="KW-1185">Reference proteome</keyword>
<reference evidence="2 3" key="1">
    <citation type="submission" date="2016-02" db="EMBL/GenBank/DDBJ databases">
        <title>Complete genome sequence and transcriptome regulation of the pentose utilising yeast Sugiyamaella lignohabitans.</title>
        <authorList>
            <person name="Bellasio M."/>
            <person name="Peymann A."/>
            <person name="Valli M."/>
            <person name="Sipitzky M."/>
            <person name="Graf A."/>
            <person name="Sauer M."/>
            <person name="Marx H."/>
            <person name="Mattanovich D."/>
        </authorList>
    </citation>
    <scope>NUCLEOTIDE SEQUENCE [LARGE SCALE GENOMIC DNA]</scope>
    <source>
        <strain evidence="2 3">CBS 10342</strain>
    </source>
</reference>
<dbReference type="EMBL" id="CP014501">
    <property type="protein sequence ID" value="ANB12765.1"/>
    <property type="molecule type" value="Genomic_DNA"/>
</dbReference>
<evidence type="ECO:0000313" key="3">
    <source>
        <dbReference type="Proteomes" id="UP000189580"/>
    </source>
</evidence>
<protein>
    <submittedName>
        <fullName evidence="2">Tim13p</fullName>
    </submittedName>
</protein>
<proteinExistence type="predicted"/>
<dbReference type="Proteomes" id="UP000189580">
    <property type="component" value="Chromosome a"/>
</dbReference>
<dbReference type="GeneID" id="30032793"/>